<protein>
    <submittedName>
        <fullName evidence="2">PD-(D/E)XK nuclease superfamily protein</fullName>
    </submittedName>
</protein>
<dbReference type="InterPro" id="IPR038726">
    <property type="entry name" value="PDDEXK_AddAB-type"/>
</dbReference>
<organism evidence="2 3">
    <name type="scientific">Chitinophaga costaii</name>
    <dbReference type="NCBI Taxonomy" id="1335309"/>
    <lineage>
        <taxon>Bacteria</taxon>
        <taxon>Pseudomonadati</taxon>
        <taxon>Bacteroidota</taxon>
        <taxon>Chitinophagia</taxon>
        <taxon>Chitinophagales</taxon>
        <taxon>Chitinophagaceae</taxon>
        <taxon>Chitinophaga</taxon>
    </lineage>
</organism>
<sequence>MSGTINWSYSTVNTLRQCNRKFYFASLLATHGRKNPLRRKAYELKSMQNLKMWAGSVVDKFMEIVIIPAITNKEDLFFDRLADRAVKMAEEQFKYSKFGFYKDPSQKKGDANSTFCILDIHEIKAPYTEEELASCYATIHQAILRLPEIRLPDGSLLIDYLKAANSLTPNVNNWLVQIAKARLKPQIDLLGMYNWKPIIIDWKLSASHVSDYSRQLVICGIAVYLKRLENPEKKPWTHEDIKLYEVNLLKGIVKQHEFTEDKVNDLINFINLTSSDIQLLIGSEGSEAVIEDFELTDDEGHCKNCNFQGLCSYLLINNNQYDEKSYIESIQGKQLI</sequence>
<dbReference type="OrthoDB" id="7888926at2"/>
<reference evidence="2 3" key="1">
    <citation type="submission" date="2016-08" db="EMBL/GenBank/DDBJ databases">
        <authorList>
            <person name="Seilhamer J.J."/>
        </authorList>
    </citation>
    <scope>NUCLEOTIDE SEQUENCE [LARGE SCALE GENOMIC DNA]</scope>
    <source>
        <strain evidence="2 3">A37T2</strain>
    </source>
</reference>
<dbReference type="STRING" id="1335309.GA0116948_101599"/>
<dbReference type="RefSeq" id="WP_089708806.1">
    <property type="nucleotide sequence ID" value="NZ_FMAR01000001.1"/>
</dbReference>
<dbReference type="EMBL" id="FMAR01000001">
    <property type="protein sequence ID" value="SCB87140.1"/>
    <property type="molecule type" value="Genomic_DNA"/>
</dbReference>
<keyword evidence="3" id="KW-1185">Reference proteome</keyword>
<evidence type="ECO:0000313" key="2">
    <source>
        <dbReference type="EMBL" id="SCB87140.1"/>
    </source>
</evidence>
<dbReference type="Pfam" id="PF12705">
    <property type="entry name" value="PDDEXK_1"/>
    <property type="match status" value="1"/>
</dbReference>
<dbReference type="Proteomes" id="UP000242818">
    <property type="component" value="Unassembled WGS sequence"/>
</dbReference>
<accession>A0A1C3ZY40</accession>
<evidence type="ECO:0000259" key="1">
    <source>
        <dbReference type="Pfam" id="PF12705"/>
    </source>
</evidence>
<dbReference type="AlphaFoldDB" id="A0A1C3ZY40"/>
<proteinExistence type="predicted"/>
<name>A0A1C3ZY40_9BACT</name>
<gene>
    <name evidence="2" type="ORF">GA0116948_101599</name>
</gene>
<feature type="domain" description="PD-(D/E)XK endonuclease-like" evidence="1">
    <location>
        <begin position="7"/>
        <end position="311"/>
    </location>
</feature>
<evidence type="ECO:0000313" key="3">
    <source>
        <dbReference type="Proteomes" id="UP000242818"/>
    </source>
</evidence>